<keyword evidence="5 6" id="KW-0007">Acetylation</keyword>
<evidence type="ECO:0000256" key="2">
    <source>
        <dbReference type="ARBA" id="ARBA00022598"/>
    </source>
</evidence>
<comment type="caution">
    <text evidence="6">Lacks conserved residue(s) required for the propagation of feature annotation.</text>
</comment>
<sequence>MSTNITSVLKESRVFAPSEAFTQQANVSAEERERLVAWADKDPDGFWAAQAESLHWFKKWNKVLDWSNPPFAKWFVGGTINASDNCIDRHLTNGRKNKAAIIWEGEPGDTRTLTYQQLHREVCKFANALKTLGVAKGDRVTIYMPLTPEAAIAMLACARIGAVHSVIFGGFSAEAVADRNNDAQAKVVITADAGWRRGKIVPLKENVDAALAKSPSVTTCVVFNRCNHPVTMKDGRDVWWHDVMAKASADCPAEQLDSEHPLFILYTSGSTGKPKGVLHTTGGYMLGASLTHKWIFDIKDDDVYWCTADVGWITGHTYTVYGPLANGSTILMYEGAPNHPAEDRFWDLIEKYRVSILYTAPTAIRAFIKWGNQHVEKHDLTSLRLLGSVGEPINPEAWMWYHEVIGGGRCPIVDTWWQTETGSILITPLPGAIPTKPGSATKPMPGIAAEVVDKDGKPVPANAGGFLVVKRPWPSMMRTIYNDDQRFKDTYWSNYPGVYFTADGARQDDDGYIWVMGRVDDVLNVSGHRLSTMEVESALVNHPKVAEAAVVGRPDDLKGEAICCFVTLKQGNDPTDDLKAALKAHVAKEIGALARPDEVKFTDTLPKTRSGKIMRRLLRDIAANRVGTGDTTTLEDYGVLAKLRADEE</sequence>
<dbReference type="GO" id="GO:0005829">
    <property type="term" value="C:cytosol"/>
    <property type="evidence" value="ECO:0007669"/>
    <property type="project" value="TreeGrafter"/>
</dbReference>
<comment type="catalytic activity">
    <reaction evidence="6">
        <text>acetate + ATP + CoA = acetyl-CoA + AMP + diphosphate</text>
        <dbReference type="Rhea" id="RHEA:23176"/>
        <dbReference type="ChEBI" id="CHEBI:30089"/>
        <dbReference type="ChEBI" id="CHEBI:30616"/>
        <dbReference type="ChEBI" id="CHEBI:33019"/>
        <dbReference type="ChEBI" id="CHEBI:57287"/>
        <dbReference type="ChEBI" id="CHEBI:57288"/>
        <dbReference type="ChEBI" id="CHEBI:456215"/>
        <dbReference type="EC" id="6.2.1.1"/>
    </reaction>
</comment>
<dbReference type="Proteomes" id="UP000324974">
    <property type="component" value="Chromosome"/>
</dbReference>
<feature type="binding site" evidence="6">
    <location>
        <position position="518"/>
    </location>
    <ligand>
        <name>ATP</name>
        <dbReference type="ChEBI" id="CHEBI:30616"/>
    </ligand>
</feature>
<feature type="binding site" evidence="6">
    <location>
        <position position="542"/>
    </location>
    <ligand>
        <name>Mg(2+)</name>
        <dbReference type="ChEBI" id="CHEBI:18420"/>
    </ligand>
</feature>
<evidence type="ECO:0000313" key="10">
    <source>
        <dbReference type="EMBL" id="QEL14597.1"/>
    </source>
</evidence>
<dbReference type="GO" id="GO:0016208">
    <property type="term" value="F:AMP binding"/>
    <property type="evidence" value="ECO:0007669"/>
    <property type="project" value="InterPro"/>
</dbReference>
<dbReference type="InterPro" id="IPR032387">
    <property type="entry name" value="ACAS_N"/>
</dbReference>
<feature type="binding site" evidence="6">
    <location>
        <position position="545"/>
    </location>
    <ligand>
        <name>Mg(2+)</name>
        <dbReference type="ChEBI" id="CHEBI:18420"/>
    </ligand>
</feature>
<keyword evidence="4 6" id="KW-0067">ATP-binding</keyword>
<gene>
    <name evidence="6" type="primary">acsA</name>
    <name evidence="10" type="ORF">PX52LOC_01488</name>
</gene>
<dbReference type="Pfam" id="PF16177">
    <property type="entry name" value="ACAS_N"/>
    <property type="match status" value="1"/>
</dbReference>
<dbReference type="Gene3D" id="3.40.50.12780">
    <property type="entry name" value="N-terminal domain of ligase-like"/>
    <property type="match status" value="1"/>
</dbReference>
<feature type="modified residue" description="N6-acetyllysine" evidence="6">
    <location>
        <position position="612"/>
    </location>
</feature>
<evidence type="ECO:0000256" key="6">
    <source>
        <dbReference type="HAMAP-Rule" id="MF_01123"/>
    </source>
</evidence>
<dbReference type="InterPro" id="IPR042099">
    <property type="entry name" value="ANL_N_sf"/>
</dbReference>
<dbReference type="PANTHER" id="PTHR24095:SF14">
    <property type="entry name" value="ACETYL-COENZYME A SYNTHETASE 1"/>
    <property type="match status" value="1"/>
</dbReference>
<dbReference type="Gene3D" id="3.30.300.30">
    <property type="match status" value="1"/>
</dbReference>
<dbReference type="GO" id="GO:0003987">
    <property type="term" value="F:acetate-CoA ligase activity"/>
    <property type="evidence" value="ECO:0007669"/>
    <property type="project" value="UniProtKB-UniRule"/>
</dbReference>
<feature type="binding site" evidence="6">
    <location>
        <position position="540"/>
    </location>
    <ligand>
        <name>Mg(2+)</name>
        <dbReference type="ChEBI" id="CHEBI:18420"/>
    </ligand>
</feature>
<comment type="PTM">
    <text evidence="6">Acetylated. Deacetylation by the SIR2-homolog deacetylase activates the enzyme.</text>
</comment>
<dbReference type="EMBL" id="CP042425">
    <property type="protein sequence ID" value="QEL14597.1"/>
    <property type="molecule type" value="Genomic_DNA"/>
</dbReference>
<dbReference type="EC" id="6.2.1.1" evidence="6"/>
<dbReference type="InterPro" id="IPR045851">
    <property type="entry name" value="AMP-bd_C_sf"/>
</dbReference>
<feature type="binding site" evidence="6">
    <location>
        <position position="526"/>
    </location>
    <ligand>
        <name>CoA</name>
        <dbReference type="ChEBI" id="CHEBI:57287"/>
    </ligand>
</feature>
<keyword evidence="3 6" id="KW-0547">Nucleotide-binding</keyword>
<feature type="binding site" evidence="6">
    <location>
        <begin position="414"/>
        <end position="419"/>
    </location>
    <ligand>
        <name>ATP</name>
        <dbReference type="ChEBI" id="CHEBI:30616"/>
    </ligand>
</feature>
<feature type="domain" description="AMP-binding enzyme C-terminal" evidence="8">
    <location>
        <begin position="534"/>
        <end position="612"/>
    </location>
</feature>
<dbReference type="AlphaFoldDB" id="A0A5C1A8K0"/>
<dbReference type="GO" id="GO:0005524">
    <property type="term" value="F:ATP binding"/>
    <property type="evidence" value="ECO:0007669"/>
    <property type="project" value="UniProtKB-KW"/>
</dbReference>
<dbReference type="NCBIfam" id="TIGR02188">
    <property type="entry name" value="Ac_CoA_lig_AcsA"/>
    <property type="match status" value="1"/>
</dbReference>
<evidence type="ECO:0000313" key="11">
    <source>
        <dbReference type="Proteomes" id="UP000324974"/>
    </source>
</evidence>
<protein>
    <recommendedName>
        <fullName evidence="6">Acetyl-coenzyme A synthetase</fullName>
        <shortName evidence="6">AcCoA synthetase</shortName>
        <shortName evidence="6">Acs</shortName>
        <ecNumber evidence="6">6.2.1.1</ecNumber>
    </recommendedName>
    <alternativeName>
        <fullName evidence="6">Acetate--CoA ligase</fullName>
    </alternativeName>
    <alternativeName>
        <fullName evidence="6">Acyl-activating enzyme</fullName>
    </alternativeName>
</protein>
<dbReference type="RefSeq" id="WP_149109482.1">
    <property type="nucleotide sequence ID" value="NZ_CP042425.1"/>
</dbReference>
<dbReference type="FunFam" id="3.40.50.12780:FF:000001">
    <property type="entry name" value="Acetyl-coenzyme A synthetase"/>
    <property type="match status" value="1"/>
</dbReference>
<organism evidence="10 11">
    <name type="scientific">Limnoglobus roseus</name>
    <dbReference type="NCBI Taxonomy" id="2598579"/>
    <lineage>
        <taxon>Bacteria</taxon>
        <taxon>Pseudomonadati</taxon>
        <taxon>Planctomycetota</taxon>
        <taxon>Planctomycetia</taxon>
        <taxon>Gemmatales</taxon>
        <taxon>Gemmataceae</taxon>
        <taxon>Limnoglobus</taxon>
    </lineage>
</organism>
<dbReference type="InterPro" id="IPR011904">
    <property type="entry name" value="Ac_CoA_lig"/>
</dbReference>
<evidence type="ECO:0000259" key="8">
    <source>
        <dbReference type="Pfam" id="PF13193"/>
    </source>
</evidence>
<feature type="domain" description="Acetyl-coenzyme A synthetase N-terminal" evidence="9">
    <location>
        <begin position="33"/>
        <end position="86"/>
    </location>
</feature>
<dbReference type="GO" id="GO:0046872">
    <property type="term" value="F:metal ion binding"/>
    <property type="evidence" value="ECO:0007669"/>
    <property type="project" value="UniProtKB-KW"/>
</dbReference>
<dbReference type="CDD" id="cd05966">
    <property type="entry name" value="ACS"/>
    <property type="match status" value="1"/>
</dbReference>
<dbReference type="PANTHER" id="PTHR24095">
    <property type="entry name" value="ACETYL-COENZYME A SYNTHETASE"/>
    <property type="match status" value="1"/>
</dbReference>
<dbReference type="GO" id="GO:0019427">
    <property type="term" value="P:acetyl-CoA biosynthetic process from acetate"/>
    <property type="evidence" value="ECO:0007669"/>
    <property type="project" value="UniProtKB-UniRule"/>
</dbReference>
<feature type="domain" description="AMP-dependent synthetase/ligase" evidence="7">
    <location>
        <begin position="93"/>
        <end position="480"/>
    </location>
</feature>
<dbReference type="Pfam" id="PF00501">
    <property type="entry name" value="AMP-binding"/>
    <property type="match status" value="1"/>
</dbReference>
<feature type="binding site" evidence="6">
    <location>
        <begin position="196"/>
        <end position="199"/>
    </location>
    <ligand>
        <name>CoA</name>
        <dbReference type="ChEBI" id="CHEBI:57287"/>
    </ligand>
</feature>
<evidence type="ECO:0000256" key="3">
    <source>
        <dbReference type="ARBA" id="ARBA00022741"/>
    </source>
</evidence>
<keyword evidence="6" id="KW-0460">Magnesium</keyword>
<accession>A0A5C1A8K0</accession>
<evidence type="ECO:0000256" key="4">
    <source>
        <dbReference type="ARBA" id="ARBA00022840"/>
    </source>
</evidence>
<feature type="binding site" evidence="6">
    <location>
        <begin position="390"/>
        <end position="392"/>
    </location>
    <ligand>
        <name>ATP</name>
        <dbReference type="ChEBI" id="CHEBI:30616"/>
    </ligand>
</feature>
<keyword evidence="2 6" id="KW-0436">Ligase</keyword>
<proteinExistence type="inferred from homology"/>
<feature type="binding site" evidence="6">
    <location>
        <position position="529"/>
    </location>
    <ligand>
        <name>ATP</name>
        <dbReference type="ChEBI" id="CHEBI:30616"/>
    </ligand>
</feature>
<feature type="binding site" evidence="6">
    <location>
        <position position="503"/>
    </location>
    <ligand>
        <name>ATP</name>
        <dbReference type="ChEBI" id="CHEBI:30616"/>
    </ligand>
</feature>
<feature type="binding site" evidence="6">
    <location>
        <position position="314"/>
    </location>
    <ligand>
        <name>CoA</name>
        <dbReference type="ChEBI" id="CHEBI:57287"/>
    </ligand>
</feature>
<evidence type="ECO:0000256" key="5">
    <source>
        <dbReference type="ARBA" id="ARBA00022990"/>
    </source>
</evidence>
<reference evidence="11" key="1">
    <citation type="submission" date="2019-08" db="EMBL/GenBank/DDBJ databases">
        <title>Limnoglobus roseus gen. nov., sp. nov., a novel freshwater planctomycete with a giant genome from the family Gemmataceae.</title>
        <authorList>
            <person name="Kulichevskaya I.S."/>
            <person name="Naumoff D.G."/>
            <person name="Miroshnikov K."/>
            <person name="Ivanova A."/>
            <person name="Philippov D.A."/>
            <person name="Hakobyan A."/>
            <person name="Rijpstra I.C."/>
            <person name="Sinninghe Damste J.S."/>
            <person name="Liesack W."/>
            <person name="Dedysh S.N."/>
        </authorList>
    </citation>
    <scope>NUCLEOTIDE SEQUENCE [LARGE SCALE GENOMIC DNA]</scope>
    <source>
        <strain evidence="11">PX52</strain>
    </source>
</reference>
<dbReference type="InterPro" id="IPR020845">
    <property type="entry name" value="AMP-binding_CS"/>
</dbReference>
<evidence type="ECO:0000256" key="1">
    <source>
        <dbReference type="ARBA" id="ARBA00006432"/>
    </source>
</evidence>
<dbReference type="SUPFAM" id="SSF56801">
    <property type="entry name" value="Acetyl-CoA synthetase-like"/>
    <property type="match status" value="1"/>
</dbReference>
<keyword evidence="6" id="KW-0479">Metal-binding</keyword>
<dbReference type="HAMAP" id="MF_01123">
    <property type="entry name" value="Ac_CoA_synth"/>
    <property type="match status" value="1"/>
</dbReference>
<comment type="similarity">
    <text evidence="1 6">Belongs to the ATP-dependent AMP-binding enzyme family.</text>
</comment>
<dbReference type="KEGG" id="lrs:PX52LOC_01488"/>
<dbReference type="NCBIfam" id="NF001208">
    <property type="entry name" value="PRK00174.1"/>
    <property type="match status" value="1"/>
</dbReference>
<evidence type="ECO:0000259" key="7">
    <source>
        <dbReference type="Pfam" id="PF00501"/>
    </source>
</evidence>
<name>A0A5C1A8K0_9BACT</name>
<dbReference type="Pfam" id="PF13193">
    <property type="entry name" value="AMP-binding_C"/>
    <property type="match status" value="1"/>
</dbReference>
<dbReference type="InterPro" id="IPR025110">
    <property type="entry name" value="AMP-bd_C"/>
</dbReference>
<comment type="cofactor">
    <cofactor evidence="6">
        <name>Mg(2+)</name>
        <dbReference type="ChEBI" id="CHEBI:18420"/>
    </cofactor>
</comment>
<dbReference type="InterPro" id="IPR000873">
    <property type="entry name" value="AMP-dep_synth/lig_dom"/>
</dbReference>
<feature type="binding site" evidence="6">
    <location>
        <position position="338"/>
    </location>
    <ligand>
        <name>CoA</name>
        <dbReference type="ChEBI" id="CHEBI:57287"/>
    </ligand>
</feature>
<dbReference type="PROSITE" id="PS00455">
    <property type="entry name" value="AMP_BINDING"/>
    <property type="match status" value="1"/>
</dbReference>
<evidence type="ECO:0000259" key="9">
    <source>
        <dbReference type="Pfam" id="PF16177"/>
    </source>
</evidence>
<dbReference type="OrthoDB" id="9778383at2"/>
<keyword evidence="11" id="KW-1185">Reference proteome</keyword>
<comment type="function">
    <text evidence="6">Catalyzes the conversion of acetate into acetyl-CoA (AcCoA), an essential intermediate at the junction of anabolic and catabolic pathways. AcsA undergoes a two-step reaction. In the first half reaction, AcsA combines acetate with ATP to form acetyl-adenylate (AcAMP) intermediate. In the second half reaction, it can then transfer the acetyl group from AcAMP to the sulfhydryl group of CoA, forming the product AcCoA.</text>
</comment>